<dbReference type="Gene3D" id="1.25.10.10">
    <property type="entry name" value="Leucine-rich Repeat Variant"/>
    <property type="match status" value="2"/>
</dbReference>
<dbReference type="InterPro" id="IPR045065">
    <property type="entry name" value="XPO1/5"/>
</dbReference>
<protein>
    <submittedName>
        <fullName evidence="1">Uncharacterized protein</fullName>
    </submittedName>
</protein>
<reference evidence="1 2" key="1">
    <citation type="submission" date="2018-11" db="EMBL/GenBank/DDBJ databases">
        <authorList>
            <consortium name="Pathogen Informatics"/>
        </authorList>
    </citation>
    <scope>NUCLEOTIDE SEQUENCE [LARGE SCALE GENOMIC DNA]</scope>
    <source>
        <strain evidence="1 2">Zambia</strain>
    </source>
</reference>
<proteinExistence type="predicted"/>
<evidence type="ECO:0000313" key="1">
    <source>
        <dbReference type="EMBL" id="VDO61530.1"/>
    </source>
</evidence>
<gene>
    <name evidence="1" type="ORF">SMRZ_LOCUS4403</name>
</gene>
<accession>A0A183LKS8</accession>
<dbReference type="PANTHER" id="PTHR11223:SF3">
    <property type="entry name" value="EXPORTIN-5"/>
    <property type="match status" value="1"/>
</dbReference>
<dbReference type="GO" id="GO:0042565">
    <property type="term" value="C:RNA nuclear export complex"/>
    <property type="evidence" value="ECO:0007669"/>
    <property type="project" value="TreeGrafter"/>
</dbReference>
<name>A0A183LKS8_9TREM</name>
<dbReference type="SUPFAM" id="SSF48371">
    <property type="entry name" value="ARM repeat"/>
    <property type="match status" value="1"/>
</dbReference>
<dbReference type="GO" id="GO:0005634">
    <property type="term" value="C:nucleus"/>
    <property type="evidence" value="ECO:0007669"/>
    <property type="project" value="TreeGrafter"/>
</dbReference>
<dbReference type="GO" id="GO:0005049">
    <property type="term" value="F:nuclear export signal receptor activity"/>
    <property type="evidence" value="ECO:0007669"/>
    <property type="project" value="InterPro"/>
</dbReference>
<dbReference type="GO" id="GO:0006405">
    <property type="term" value="P:RNA export from nucleus"/>
    <property type="evidence" value="ECO:0007669"/>
    <property type="project" value="TreeGrafter"/>
</dbReference>
<dbReference type="InterPro" id="IPR016024">
    <property type="entry name" value="ARM-type_fold"/>
</dbReference>
<dbReference type="InterPro" id="IPR011989">
    <property type="entry name" value="ARM-like"/>
</dbReference>
<keyword evidence="2" id="KW-1185">Reference proteome</keyword>
<dbReference type="STRING" id="48269.A0A183LKS8"/>
<dbReference type="GO" id="GO:0006611">
    <property type="term" value="P:protein export from nucleus"/>
    <property type="evidence" value="ECO:0007669"/>
    <property type="project" value="InterPro"/>
</dbReference>
<dbReference type="EMBL" id="UZAI01001401">
    <property type="protein sequence ID" value="VDO61530.1"/>
    <property type="molecule type" value="Genomic_DNA"/>
</dbReference>
<dbReference type="GO" id="GO:0005737">
    <property type="term" value="C:cytoplasm"/>
    <property type="evidence" value="ECO:0007669"/>
    <property type="project" value="TreeGrafter"/>
</dbReference>
<organism evidence="1 2">
    <name type="scientific">Schistosoma margrebowiei</name>
    <dbReference type="NCBI Taxonomy" id="48269"/>
    <lineage>
        <taxon>Eukaryota</taxon>
        <taxon>Metazoa</taxon>
        <taxon>Spiralia</taxon>
        <taxon>Lophotrochozoa</taxon>
        <taxon>Platyhelminthes</taxon>
        <taxon>Trematoda</taxon>
        <taxon>Digenea</taxon>
        <taxon>Strigeidida</taxon>
        <taxon>Schistosomatoidea</taxon>
        <taxon>Schistosomatidae</taxon>
        <taxon>Schistosoma</taxon>
    </lineage>
</organism>
<dbReference type="AlphaFoldDB" id="A0A183LKS8"/>
<evidence type="ECO:0000313" key="2">
    <source>
        <dbReference type="Proteomes" id="UP000277204"/>
    </source>
</evidence>
<dbReference type="GO" id="GO:0003723">
    <property type="term" value="F:RNA binding"/>
    <property type="evidence" value="ECO:0007669"/>
    <property type="project" value="TreeGrafter"/>
</dbReference>
<dbReference type="Proteomes" id="UP000277204">
    <property type="component" value="Unassembled WGS sequence"/>
</dbReference>
<dbReference type="PANTHER" id="PTHR11223">
    <property type="entry name" value="EXPORTIN 1/5"/>
    <property type="match status" value="1"/>
</dbReference>
<sequence length="613" mass="70035">MDRDSLLMAVSSLLDPTIDNNQRSKCFMVMRSLLKVLSRSIHPSFRNHWGQMGFHAKSSLKQNILKLSREVRLIYFLLSKINNFRFSREEMRAFTLMLSQIIVFLIKCEWPQQWPTMLPEFLSLGKLGNSFIDCDSLDICRESLCTLGGFLESCRLNVLTSWTPSEIAIKNLNLSRTLPFLSLITTLIGIKSLQTDALSLINILLSRRIQPGSEIPDSYGPTIADSFLKEPLGSSSPCNNLIKVLCSTLSENPEYSDERYNFLRLFGDIVVHIGCHMIIHWKEYSYESALCNCLDNGVYECPNLPSHLFQAIFRLTAYPIQVISACTNKFWITVLRSDEKSLLKLTERFADDLFSIWRKNSLRVGQPSGTGIQSEWNRRIFETDDHTSFFSRYRSDLVKCLSAGASWWPQKVLLLCISWIETLIQASPSCQDYDPITKFLLATSPLILEWEALDSFLEPCLSAVEQSLKALHIDMDVSSKVKNLIHGILQSSNSMDPLLRAKHLACLSMLLQHVDSNNDSELLVPFLNKIFESLNSCPVVDESPSLIDTLDFVNRPRQVKTMHLASATSFLRFTRARPIRMMVSSVLLLRNDLIVCFLLRTCFFFFCHLDILK</sequence>